<keyword evidence="3" id="KW-0507">mRNA processing</keyword>
<feature type="region of interest" description="Disordered" evidence="6">
    <location>
        <begin position="153"/>
        <end position="354"/>
    </location>
</feature>
<dbReference type="Pfam" id="PF15912">
    <property type="entry name" value="VIR_N"/>
    <property type="match status" value="1"/>
</dbReference>
<feature type="region of interest" description="Disordered" evidence="6">
    <location>
        <begin position="1662"/>
        <end position="1681"/>
    </location>
</feature>
<accession>A0A8D8LLQ2</accession>
<keyword evidence="4" id="KW-0508">mRNA splicing</keyword>
<evidence type="ECO:0000256" key="3">
    <source>
        <dbReference type="ARBA" id="ARBA00022664"/>
    </source>
</evidence>
<dbReference type="GO" id="GO:0005634">
    <property type="term" value="C:nucleus"/>
    <property type="evidence" value="ECO:0007669"/>
    <property type="project" value="UniProtKB-SubCell"/>
</dbReference>
<comment type="similarity">
    <text evidence="2">Belongs to the vir family.</text>
</comment>
<reference evidence="8" key="1">
    <citation type="submission" date="2021-05" db="EMBL/GenBank/DDBJ databases">
        <authorList>
            <person name="Alioto T."/>
            <person name="Alioto T."/>
            <person name="Gomez Garrido J."/>
        </authorList>
    </citation>
    <scope>NUCLEOTIDE SEQUENCE</scope>
</reference>
<name>A0A8D8LLQ2_9HEMI</name>
<dbReference type="GO" id="GO:0036396">
    <property type="term" value="C:RNA N6-methyladenosine methyltransferase complex"/>
    <property type="evidence" value="ECO:0007669"/>
    <property type="project" value="TreeGrafter"/>
</dbReference>
<dbReference type="EMBL" id="HBUF01021686">
    <property type="protein sequence ID" value="CAG6611411.1"/>
    <property type="molecule type" value="Transcribed_RNA"/>
</dbReference>
<feature type="domain" description="Virilizer N-terminal" evidence="7">
    <location>
        <begin position="7"/>
        <end position="175"/>
    </location>
</feature>
<evidence type="ECO:0000256" key="1">
    <source>
        <dbReference type="ARBA" id="ARBA00004123"/>
    </source>
</evidence>
<dbReference type="GO" id="GO:0003723">
    <property type="term" value="F:RNA binding"/>
    <property type="evidence" value="ECO:0007669"/>
    <property type="project" value="TreeGrafter"/>
</dbReference>
<dbReference type="GO" id="GO:0008380">
    <property type="term" value="P:RNA splicing"/>
    <property type="evidence" value="ECO:0007669"/>
    <property type="project" value="UniProtKB-KW"/>
</dbReference>
<feature type="compositionally biased region" description="Basic and acidic residues" evidence="6">
    <location>
        <begin position="205"/>
        <end position="216"/>
    </location>
</feature>
<feature type="compositionally biased region" description="Pro residues" evidence="6">
    <location>
        <begin position="1717"/>
        <end position="1727"/>
    </location>
</feature>
<evidence type="ECO:0000256" key="6">
    <source>
        <dbReference type="SAM" id="MobiDB-lite"/>
    </source>
</evidence>
<comment type="subcellular location">
    <subcellularLocation>
        <location evidence="1">Nucleus</location>
    </subcellularLocation>
</comment>
<dbReference type="GO" id="GO:0006397">
    <property type="term" value="P:mRNA processing"/>
    <property type="evidence" value="ECO:0007669"/>
    <property type="project" value="UniProtKB-KW"/>
</dbReference>
<dbReference type="InterPro" id="IPR031801">
    <property type="entry name" value="VIR_N"/>
</dbReference>
<organism evidence="8">
    <name type="scientific">Cacopsylla melanoneura</name>
    <dbReference type="NCBI Taxonomy" id="428564"/>
    <lineage>
        <taxon>Eukaryota</taxon>
        <taxon>Metazoa</taxon>
        <taxon>Ecdysozoa</taxon>
        <taxon>Arthropoda</taxon>
        <taxon>Hexapoda</taxon>
        <taxon>Insecta</taxon>
        <taxon>Pterygota</taxon>
        <taxon>Neoptera</taxon>
        <taxon>Paraneoptera</taxon>
        <taxon>Hemiptera</taxon>
        <taxon>Sternorrhyncha</taxon>
        <taxon>Psylloidea</taxon>
        <taxon>Psyllidae</taxon>
        <taxon>Psyllinae</taxon>
        <taxon>Cacopsylla</taxon>
    </lineage>
</organism>
<keyword evidence="5" id="KW-0539">Nucleus</keyword>
<protein>
    <submittedName>
        <fullName evidence="8">Protein virilizer</fullName>
    </submittedName>
</protein>
<sequence>MADSEEIQLLFFDTFSHETSDDLKIDLVQFPKPLHITEIRIIPLGARVQADFPGGVRLGATNPSQFKIDFFINDFNNPRAATFETYGTLEYNQNGSINLECDSKVLTDGLVLRGRFTTITLAVYGKFPKILVKETIPAPVEIQAATSTAATAEWVEQHTPQVPVSEDRPTVPSDTYESPQIKLDTGASYQNTPEYQEEPPPPPPEPRERLPQEESPPHPPSPPAPPSPTSPPDKESMIRVRAPRSLYGHSPHGGTRYWGEGKRPRSPSTPPPPDDEPEDEEDDGPEFRDRYPSSKKRRSNEHKYSISPVLNESRKGEGEGGLEPILSDEDELEDSESKHASSRSNRTQSGGGRGALVKEASHMKLFDPFSFQVPDTPPVILKDPCLTSYEWYKIHDQHQGATPEVALKQRHKLVDLVLNSSFDPNNITEDWVNTVEHICPLIRVMHHIHPDEQIDVLTTLKAWINIGLDYDKALDQAEASYKVRHIKIGVRLTEAMLSIDQDLNYSLLTEHDVDKKLIHLFQQEYMALSIKLLIIKTLDTLLVNSKIIEEFIRRDGYNTLLDLVQSNQLIRVKFAINNLLYKIHMHETLHELSQVIKLDINHEETLDTLLLLLDQVMTSYKQVPYKITQPKRFIPVSSQFEINSSIPSDLYRSIFLFYKEFGILENFLDLLSLPNLSHYNTLVTYIVDFINVVSESHDGLLFLLHYPTDVINKLLRVLLGTNIEDPEQQDTVHPVDSNLGVSLAYKMKVYLLLDSIHYVTLNNQVDPDLNEIVDLLYQLYCLSFTHEGKHVISHVLSCDKNISLLVKIYKSKAEVDLKQKSPSKTYISDLIKLTIKYSNHVPFLIKYSNDLMNLNNQDYPDLMEIGSYLKPLYIKEIFFYDDIFEHVDILKRHLDNVCNLSGEMITVLRILNYISGNHLEDDIQEYKQLRYKYVILQLYSLDGISLVSNILGKLVAHYEQAFIHMFTNSFSLMTVISLCVKLLAKMLYYVIQARNADYKDLTCIDTLLNIHTLCYYIPTSSNGYSIAQNVCKDVVTILLTYTLPVTTDADEKEALNKSLWSLMMTSVIKYVTNSPHLFIPGLCILSEMFPLPLPIQTPHDLSLEEITRFDNWRKLWCAHLHPLSSNLQEMIITLSGSSYQPILQLLRRVCIQLSDLAAPTALLVTKSILDTIISNLPDENSPCTNHTARLLHFLAYLISHPSIKMSFLHLVTKTNPNKNEDKYFSLLLSLCDIYRTPYPDEIAHTTSQDCIVAIIGTLVDTSICLHPPPPSTELSTYVTNALPYKDTLINIVETLIDHLSNPLHSFGTILPTLRTLLLISENDIGFYHIKSCVEFKKDPLLNLSSKLASSFSPDPSPEYLNSISSLLELIRDLLTIPPPSGMNLRTLSIGAKELITLLLWSKDHPLRGLLSAIQNHENPDELMITLKENLISLVKLLDETISKFGLPEKDIGGEPPVPPMEPLLSQFAARQIYVKGEVEEDKLCVAYWLAAIIPDEIEPDVEQIPCNILDEARTLLPNIDFAEHLKSVITKHLTPSEISIVVTPKKRPKIVPPVVIPSAIPSATDTQGGGTHTQPSAYSPVISDLKTRKPFVTPMRGRGFRTMGSSIQRGDIFRTRLPNTSRPPSLHVDDFVALETCGQQPTGPTGYNKIHGTMRATQDLIPPRAPLRGRGRGYILQPDRGGRFFPTMPQYRPARNILQPNWVPSHTHHPGHQEGAPHPPQPPPGPPHYHEAPSHPPPPPHGILHRPRAPGIRPVGWPPGPPPQIRGPPPGLQQRHMRPPPPQFAPR</sequence>
<dbReference type="PANTHER" id="PTHR23185:SF0">
    <property type="entry name" value="PROTEIN VIRILIZER HOMOLOG"/>
    <property type="match status" value="1"/>
</dbReference>
<feature type="region of interest" description="Disordered" evidence="6">
    <location>
        <begin position="1700"/>
        <end position="1787"/>
    </location>
</feature>
<feature type="compositionally biased region" description="Pro residues" evidence="6">
    <location>
        <begin position="1756"/>
        <end position="1771"/>
    </location>
</feature>
<evidence type="ECO:0000313" key="8">
    <source>
        <dbReference type="EMBL" id="CAG6611411.1"/>
    </source>
</evidence>
<dbReference type="InterPro" id="IPR026736">
    <property type="entry name" value="Virilizer"/>
</dbReference>
<evidence type="ECO:0000259" key="7">
    <source>
        <dbReference type="Pfam" id="PF15912"/>
    </source>
</evidence>
<feature type="compositionally biased region" description="Pro residues" evidence="6">
    <location>
        <begin position="217"/>
        <end position="231"/>
    </location>
</feature>
<feature type="compositionally biased region" description="Acidic residues" evidence="6">
    <location>
        <begin position="273"/>
        <end position="284"/>
    </location>
</feature>
<evidence type="ECO:0000256" key="4">
    <source>
        <dbReference type="ARBA" id="ARBA00023187"/>
    </source>
</evidence>
<proteinExistence type="inferred from homology"/>
<evidence type="ECO:0000256" key="2">
    <source>
        <dbReference type="ARBA" id="ARBA00008371"/>
    </source>
</evidence>
<evidence type="ECO:0000256" key="5">
    <source>
        <dbReference type="ARBA" id="ARBA00023242"/>
    </source>
</evidence>
<dbReference type="PANTHER" id="PTHR23185">
    <property type="entry name" value="PROTEIN VIRILIZER HOMOLOG"/>
    <property type="match status" value="1"/>
</dbReference>